<sequence>MHALAYLVTPLLFQKMPPQVVWDQAHYLYDEKWTPEVDNMFINLLVDHAIAGQFWVGANNSHSIEVIQWIICTHFQKDFTLLDCNRHVKKVQKRHCVFDWPVHLAGVLYDVSTNTLIGAPFIWDHICMEQPFAYAYMTHGDPK</sequence>
<dbReference type="Proteomes" id="UP000826271">
    <property type="component" value="Unassembled WGS sequence"/>
</dbReference>
<evidence type="ECO:0000313" key="2">
    <source>
        <dbReference type="Proteomes" id="UP000826271"/>
    </source>
</evidence>
<protein>
    <submittedName>
        <fullName evidence="1">Uncharacterized protein</fullName>
    </submittedName>
</protein>
<organism evidence="1 2">
    <name type="scientific">Buddleja alternifolia</name>
    <dbReference type="NCBI Taxonomy" id="168488"/>
    <lineage>
        <taxon>Eukaryota</taxon>
        <taxon>Viridiplantae</taxon>
        <taxon>Streptophyta</taxon>
        <taxon>Embryophyta</taxon>
        <taxon>Tracheophyta</taxon>
        <taxon>Spermatophyta</taxon>
        <taxon>Magnoliopsida</taxon>
        <taxon>eudicotyledons</taxon>
        <taxon>Gunneridae</taxon>
        <taxon>Pentapetalae</taxon>
        <taxon>asterids</taxon>
        <taxon>lamiids</taxon>
        <taxon>Lamiales</taxon>
        <taxon>Scrophulariaceae</taxon>
        <taxon>Buddlejeae</taxon>
        <taxon>Buddleja</taxon>
    </lineage>
</organism>
<proteinExistence type="predicted"/>
<reference evidence="1" key="1">
    <citation type="submission" date="2019-10" db="EMBL/GenBank/DDBJ databases">
        <authorList>
            <person name="Zhang R."/>
            <person name="Pan Y."/>
            <person name="Wang J."/>
            <person name="Ma R."/>
            <person name="Yu S."/>
        </authorList>
    </citation>
    <scope>NUCLEOTIDE SEQUENCE</scope>
    <source>
        <strain evidence="1">LA-IB0</strain>
        <tissue evidence="1">Leaf</tissue>
    </source>
</reference>
<gene>
    <name evidence="1" type="ORF">BUALT_Bualt02G0026300</name>
</gene>
<dbReference type="EMBL" id="WHWC01000002">
    <property type="protein sequence ID" value="KAG8387487.1"/>
    <property type="molecule type" value="Genomic_DNA"/>
</dbReference>
<evidence type="ECO:0000313" key="1">
    <source>
        <dbReference type="EMBL" id="KAG8387487.1"/>
    </source>
</evidence>
<keyword evidence="2" id="KW-1185">Reference proteome</keyword>
<comment type="caution">
    <text evidence="1">The sequence shown here is derived from an EMBL/GenBank/DDBJ whole genome shotgun (WGS) entry which is preliminary data.</text>
</comment>
<accession>A0AAV6Y4W8</accession>
<dbReference type="AlphaFoldDB" id="A0AAV6Y4W8"/>
<name>A0AAV6Y4W8_9LAMI</name>